<dbReference type="RefSeq" id="XP_066933641.1">
    <property type="nucleotide sequence ID" value="XM_067077540.1"/>
</dbReference>
<keyword evidence="4" id="KW-0732">Signal</keyword>
<evidence type="ECO:0000256" key="5">
    <source>
        <dbReference type="ARBA" id="ARBA00022827"/>
    </source>
</evidence>
<comment type="similarity">
    <text evidence="2">Belongs to the prenylcysteine oxidase family.</text>
</comment>
<proteinExistence type="inferred from homology"/>
<dbReference type="PANTHER" id="PTHR15944:SF0">
    <property type="entry name" value="PRENYLCYSTEINE LYASE DOMAIN-CONTAINING PROTEIN"/>
    <property type="match status" value="1"/>
</dbReference>
<evidence type="ECO:0000256" key="4">
    <source>
        <dbReference type="ARBA" id="ARBA00022729"/>
    </source>
</evidence>
<dbReference type="AlphaFoldDB" id="A0A7M5VD36"/>
<sequence>MTVRSIVKISLTASVTLVTGSYLFEATNKVIAEENTENIDSSASKTSNNFGFNGKIAVIGTGIGGASATHFIRKLLGNEVQIDVFEKNDHLGGRMHVVDVNGEQIESGGTIIHSSNRYVMVDFAKDLEMDTNIATDDAKLGIYNGKEFAFLQSSWKWLNIAKLMWRYGPFSLRNMDSALTKMLNDFVKIYDIQENEQAFRTVPEMLNALGGDYFVELTKKTSTQALKDEGIGDTLIQELITGISRCNYGQSTDDVNGFTGFVSLAGAQEGALWNVKDGNYKVPQTLIENSKANIRTNTKITSIKRYERNSKVQYELEGAPNNESYDAIIVAAPLEVPSCFLDCTKCKNWPCREELQKYQKTIATFIQMPLNHEYFGVKCKEDMADVVITTDSKENVFSTVAPQKTVKGVLTEPPVYKIFSREPLSDALVKQMFIVNSKNENKTSSDRTVVSWLAYPHYSPPEKFLPFELDEGVFYVNAIERAASAMEMSAIGGRNAALLAYHYLKGAPKK</sequence>
<evidence type="ECO:0000256" key="2">
    <source>
        <dbReference type="ARBA" id="ARBA00009967"/>
    </source>
</evidence>
<dbReference type="GO" id="GO:0030328">
    <property type="term" value="P:prenylcysteine catabolic process"/>
    <property type="evidence" value="ECO:0007669"/>
    <property type="project" value="InterPro"/>
</dbReference>
<keyword evidence="10" id="KW-1185">Reference proteome</keyword>
<organism evidence="9 10">
    <name type="scientific">Clytia hemisphaerica</name>
    <dbReference type="NCBI Taxonomy" id="252671"/>
    <lineage>
        <taxon>Eukaryota</taxon>
        <taxon>Metazoa</taxon>
        <taxon>Cnidaria</taxon>
        <taxon>Hydrozoa</taxon>
        <taxon>Hydroidolina</taxon>
        <taxon>Leptothecata</taxon>
        <taxon>Obeliida</taxon>
        <taxon>Clytiidae</taxon>
        <taxon>Clytia</taxon>
    </lineage>
</organism>
<reference evidence="9" key="1">
    <citation type="submission" date="2021-01" db="UniProtKB">
        <authorList>
            <consortium name="EnsemblMetazoa"/>
        </authorList>
    </citation>
    <scope>IDENTIFICATION</scope>
</reference>
<name>A0A7M5VD36_9CNID</name>
<evidence type="ECO:0000256" key="7">
    <source>
        <dbReference type="ARBA" id="ARBA00023180"/>
    </source>
</evidence>
<protein>
    <recommendedName>
        <fullName evidence="8">Prenylcysteine lyase domain-containing protein</fullName>
    </recommendedName>
</protein>
<accession>A0A7M5VD36</accession>
<comment type="cofactor">
    <cofactor evidence="1">
        <name>FAD</name>
        <dbReference type="ChEBI" id="CHEBI:57692"/>
    </cofactor>
</comment>
<dbReference type="InterPro" id="IPR036188">
    <property type="entry name" value="FAD/NAD-bd_sf"/>
</dbReference>
<dbReference type="GeneID" id="136821309"/>
<dbReference type="GO" id="GO:0001735">
    <property type="term" value="F:prenylcysteine oxidase activity"/>
    <property type="evidence" value="ECO:0007669"/>
    <property type="project" value="InterPro"/>
</dbReference>
<keyword evidence="6" id="KW-0560">Oxidoreductase</keyword>
<dbReference type="RefSeq" id="XP_066933642.1">
    <property type="nucleotide sequence ID" value="XM_067077541.1"/>
</dbReference>
<evidence type="ECO:0000256" key="1">
    <source>
        <dbReference type="ARBA" id="ARBA00001974"/>
    </source>
</evidence>
<keyword evidence="5" id="KW-0274">FAD</keyword>
<keyword evidence="7" id="KW-0325">Glycoprotein</keyword>
<dbReference type="Gene3D" id="3.50.50.60">
    <property type="entry name" value="FAD/NAD(P)-binding domain"/>
    <property type="match status" value="1"/>
</dbReference>
<dbReference type="InterPro" id="IPR017046">
    <property type="entry name" value="Prenylcysteine_Oxase1"/>
</dbReference>
<evidence type="ECO:0000256" key="6">
    <source>
        <dbReference type="ARBA" id="ARBA00023002"/>
    </source>
</evidence>
<dbReference type="Proteomes" id="UP000594262">
    <property type="component" value="Unplaced"/>
</dbReference>
<dbReference type="EnsemblMetazoa" id="CLYHEMT010714.1">
    <property type="protein sequence ID" value="CLYHEMP010714.1"/>
    <property type="gene ID" value="CLYHEMG010714"/>
</dbReference>
<evidence type="ECO:0000256" key="3">
    <source>
        <dbReference type="ARBA" id="ARBA00022630"/>
    </source>
</evidence>
<feature type="domain" description="Prenylcysteine lyase" evidence="8">
    <location>
        <begin position="151"/>
        <end position="506"/>
    </location>
</feature>
<dbReference type="OrthoDB" id="437369at2759"/>
<dbReference type="Pfam" id="PF13450">
    <property type="entry name" value="NAD_binding_8"/>
    <property type="match status" value="1"/>
</dbReference>
<dbReference type="InterPro" id="IPR010795">
    <property type="entry name" value="Prenylcys_lyase"/>
</dbReference>
<dbReference type="SUPFAM" id="SSF51905">
    <property type="entry name" value="FAD/NAD(P)-binding domain"/>
    <property type="match status" value="1"/>
</dbReference>
<evidence type="ECO:0000259" key="8">
    <source>
        <dbReference type="Pfam" id="PF07156"/>
    </source>
</evidence>
<evidence type="ECO:0000313" key="10">
    <source>
        <dbReference type="Proteomes" id="UP000594262"/>
    </source>
</evidence>
<evidence type="ECO:0000313" key="9">
    <source>
        <dbReference type="EnsemblMetazoa" id="CLYHEMP010714.1"/>
    </source>
</evidence>
<dbReference type="Pfam" id="PF07156">
    <property type="entry name" value="Prenylcys_lyase"/>
    <property type="match status" value="1"/>
</dbReference>
<dbReference type="GO" id="GO:0030327">
    <property type="term" value="P:prenylated protein catabolic process"/>
    <property type="evidence" value="ECO:0007669"/>
    <property type="project" value="TreeGrafter"/>
</dbReference>
<keyword evidence="3" id="KW-0285">Flavoprotein</keyword>
<dbReference type="PANTHER" id="PTHR15944">
    <property type="entry name" value="FARNESYLCYSTEINE LYASE"/>
    <property type="match status" value="1"/>
</dbReference>